<evidence type="ECO:0000256" key="3">
    <source>
        <dbReference type="SAM" id="MobiDB-lite"/>
    </source>
</evidence>
<evidence type="ECO:0000256" key="4">
    <source>
        <dbReference type="SAM" id="SignalP"/>
    </source>
</evidence>
<evidence type="ECO:0008006" key="9">
    <source>
        <dbReference type="Google" id="ProtNLM"/>
    </source>
</evidence>
<keyword evidence="8" id="KW-1185">Reference proteome</keyword>
<feature type="domain" description="Peptidase S1" evidence="6">
    <location>
        <begin position="447"/>
        <end position="792"/>
    </location>
</feature>
<feature type="chain" id="PRO_5044001911" description="Peptidase S1 domain-containing protein" evidence="4">
    <location>
        <begin position="23"/>
        <end position="871"/>
    </location>
</feature>
<dbReference type="InterPro" id="IPR009003">
    <property type="entry name" value="Peptidase_S1_PA"/>
</dbReference>
<gene>
    <name evidence="7" type="ORF">O3P69_005783</name>
</gene>
<dbReference type="PRINTS" id="PR00722">
    <property type="entry name" value="CHYMOTRYPSIN"/>
</dbReference>
<keyword evidence="4" id="KW-0732">Signal</keyword>
<dbReference type="InterPro" id="IPR016186">
    <property type="entry name" value="C-type_lectin-like/link_sf"/>
</dbReference>
<evidence type="ECO:0000313" key="8">
    <source>
        <dbReference type="Proteomes" id="UP001487740"/>
    </source>
</evidence>
<dbReference type="InterPro" id="IPR001304">
    <property type="entry name" value="C-type_lectin-like"/>
</dbReference>
<feature type="signal peptide" evidence="4">
    <location>
        <begin position="1"/>
        <end position="22"/>
    </location>
</feature>
<keyword evidence="1" id="KW-1015">Disulfide bond</keyword>
<evidence type="ECO:0000256" key="2">
    <source>
        <dbReference type="ARBA" id="ARBA00024195"/>
    </source>
</evidence>
<evidence type="ECO:0000259" key="5">
    <source>
        <dbReference type="PROSITE" id="PS50041"/>
    </source>
</evidence>
<evidence type="ECO:0000256" key="1">
    <source>
        <dbReference type="ARBA" id="ARBA00023157"/>
    </source>
</evidence>
<dbReference type="PROSITE" id="PS50041">
    <property type="entry name" value="C_TYPE_LECTIN_2"/>
    <property type="match status" value="1"/>
</dbReference>
<comment type="caution">
    <text evidence="7">The sequence shown here is derived from an EMBL/GenBank/DDBJ whole genome shotgun (WGS) entry which is preliminary data.</text>
</comment>
<dbReference type="GO" id="GO:0004252">
    <property type="term" value="F:serine-type endopeptidase activity"/>
    <property type="evidence" value="ECO:0007669"/>
    <property type="project" value="InterPro"/>
</dbReference>
<accession>A0AAW0U731</accession>
<sequence>MACLTWKSLVATLVVAAQLAAAMPGGSGHKRPSQFHGGSSYVGFDRKELHQRLHGRHYSSTYDPEYYRDECMSQGLTCVPEEDCVAKTPGGYLEGRVCPINFVSHNSLCVLPGIKKKVEPRTQTQVVDYCGKLRTRPYYFQNAKEWRDFYGFVDRHADEYYDLFMLDARWDEDHERWEWLSTGEEIEWEKILQHSNCSVGNKELVREERGCLAFSLDRTSKCLWLRMIECTDTSLPFFCKDGSYKSRCGQNENSLCCASPTYSYYSKNKYGGPGSHGIHGASKRECWIKLDYPTTKTVTCHRALDILGNLHPYPQPVHDFITSYLLTEEVLIEEQIFIVGLRYDTKEDDFFWVNGKRVDYYNNETFWASGQPDKQSGTSKVSCVAYRKHGKNSYAWHLYRSEECAGPAVVNVCEMPIRSTKLVPSAKKVECGQRLERGVLARSLYNNVGYDDEEAQYGEFPWHVAVLQPSSYYDGVVMVFVCSGALIHPEYVLTSAHCVIYSGNGDFSVSFGEWDLNDDSGQILETKLVAVNDVIIHPEHKSTSLMHDVALLQLEEKVDVDSYPHFGMGCLPYPRVFYHASHAWDCFTVGWPTTKQGHTDQRVLQRIESDFLSTGRCRRYTKTYYDSAREYGKEGTGYDKQYGAHHLYYEHHGYFEDKFVPLICTEPYESDSCLDDNTPILVCKKAAFVVDDPLTGGVYDGPSEHYDGYYGPGDHNKGPGDHYRGPGDKHYGSGDHYRGPKDSHHAPDHYRGPGEKHYGPDDYHRRPDSYHGRAYGSTHSNRLHLWNSRIINPFGDDRFDSDKWYVMGIGHDLNSCDSYDDAHKGESHHAKYRRPHQIFTPVHKYLSFIHQHLEPQPSNPQDAPDSPHSFT</sequence>
<dbReference type="InterPro" id="IPR043504">
    <property type="entry name" value="Peptidase_S1_PA_chymotrypsin"/>
</dbReference>
<protein>
    <recommendedName>
        <fullName evidence="9">Peptidase S1 domain-containing protein</fullName>
    </recommendedName>
</protein>
<dbReference type="PROSITE" id="PS50240">
    <property type="entry name" value="TRYPSIN_DOM"/>
    <property type="match status" value="1"/>
</dbReference>
<proteinExistence type="inferred from homology"/>
<reference evidence="7 8" key="1">
    <citation type="submission" date="2023-03" db="EMBL/GenBank/DDBJ databases">
        <title>High-quality genome of Scylla paramamosain provides insights in environmental adaptation.</title>
        <authorList>
            <person name="Zhang L."/>
        </authorList>
    </citation>
    <scope>NUCLEOTIDE SEQUENCE [LARGE SCALE GENOMIC DNA]</scope>
    <source>
        <strain evidence="7">LZ_2023a</strain>
        <tissue evidence="7">Muscle</tissue>
    </source>
</reference>
<dbReference type="Proteomes" id="UP001487740">
    <property type="component" value="Unassembled WGS sequence"/>
</dbReference>
<name>A0AAW0U731_SCYPA</name>
<dbReference type="EMBL" id="JARAKH010000017">
    <property type="protein sequence ID" value="KAK8395892.1"/>
    <property type="molecule type" value="Genomic_DNA"/>
</dbReference>
<dbReference type="InterPro" id="IPR051487">
    <property type="entry name" value="Ser/Thr_Proteases_Immune/Dev"/>
</dbReference>
<comment type="similarity">
    <text evidence="2">Belongs to the peptidase S1 family. CLIP subfamily.</text>
</comment>
<dbReference type="SMART" id="SM00020">
    <property type="entry name" value="Tryp_SPc"/>
    <property type="match status" value="1"/>
</dbReference>
<dbReference type="SUPFAM" id="SSF56436">
    <property type="entry name" value="C-type lectin-like"/>
    <property type="match status" value="1"/>
</dbReference>
<dbReference type="GO" id="GO:0006508">
    <property type="term" value="P:proteolysis"/>
    <property type="evidence" value="ECO:0007669"/>
    <property type="project" value="InterPro"/>
</dbReference>
<dbReference type="Gene3D" id="3.10.100.10">
    <property type="entry name" value="Mannose-Binding Protein A, subunit A"/>
    <property type="match status" value="1"/>
</dbReference>
<dbReference type="AlphaFoldDB" id="A0AAW0U731"/>
<evidence type="ECO:0000313" key="7">
    <source>
        <dbReference type="EMBL" id="KAK8395892.1"/>
    </source>
</evidence>
<dbReference type="Gene3D" id="2.40.10.10">
    <property type="entry name" value="Trypsin-like serine proteases"/>
    <property type="match status" value="1"/>
</dbReference>
<dbReference type="InterPro" id="IPR001254">
    <property type="entry name" value="Trypsin_dom"/>
</dbReference>
<dbReference type="SUPFAM" id="SSF50494">
    <property type="entry name" value="Trypsin-like serine proteases"/>
    <property type="match status" value="1"/>
</dbReference>
<dbReference type="InterPro" id="IPR001314">
    <property type="entry name" value="Peptidase_S1A"/>
</dbReference>
<feature type="domain" description="C-type lectin" evidence="5">
    <location>
        <begin position="300"/>
        <end position="397"/>
    </location>
</feature>
<feature type="compositionally biased region" description="Basic and acidic residues" evidence="3">
    <location>
        <begin position="714"/>
        <end position="771"/>
    </location>
</feature>
<dbReference type="PANTHER" id="PTHR24256">
    <property type="entry name" value="TRYPTASE-RELATED"/>
    <property type="match status" value="1"/>
</dbReference>
<dbReference type="CDD" id="cd00037">
    <property type="entry name" value="CLECT"/>
    <property type="match status" value="1"/>
</dbReference>
<dbReference type="InterPro" id="IPR016187">
    <property type="entry name" value="CTDL_fold"/>
</dbReference>
<feature type="region of interest" description="Disordered" evidence="3">
    <location>
        <begin position="709"/>
        <end position="774"/>
    </location>
</feature>
<evidence type="ECO:0000259" key="6">
    <source>
        <dbReference type="PROSITE" id="PS50240"/>
    </source>
</evidence>
<organism evidence="7 8">
    <name type="scientific">Scylla paramamosain</name>
    <name type="common">Mud crab</name>
    <dbReference type="NCBI Taxonomy" id="85552"/>
    <lineage>
        <taxon>Eukaryota</taxon>
        <taxon>Metazoa</taxon>
        <taxon>Ecdysozoa</taxon>
        <taxon>Arthropoda</taxon>
        <taxon>Crustacea</taxon>
        <taxon>Multicrustacea</taxon>
        <taxon>Malacostraca</taxon>
        <taxon>Eumalacostraca</taxon>
        <taxon>Eucarida</taxon>
        <taxon>Decapoda</taxon>
        <taxon>Pleocyemata</taxon>
        <taxon>Brachyura</taxon>
        <taxon>Eubrachyura</taxon>
        <taxon>Portunoidea</taxon>
        <taxon>Portunidae</taxon>
        <taxon>Portuninae</taxon>
        <taxon>Scylla</taxon>
    </lineage>
</organism>
<dbReference type="Pfam" id="PF00089">
    <property type="entry name" value="Trypsin"/>
    <property type="match status" value="1"/>
</dbReference>